<feature type="chain" id="PRO_5006890220" evidence="2">
    <location>
        <begin position="31"/>
        <end position="124"/>
    </location>
</feature>
<organism evidence="3 4">
    <name type="scientific">Mastigocoleus testarum BC008</name>
    <dbReference type="NCBI Taxonomy" id="371196"/>
    <lineage>
        <taxon>Bacteria</taxon>
        <taxon>Bacillati</taxon>
        <taxon>Cyanobacteriota</taxon>
        <taxon>Cyanophyceae</taxon>
        <taxon>Nostocales</taxon>
        <taxon>Hapalosiphonaceae</taxon>
        <taxon>Mastigocoleus</taxon>
    </lineage>
</organism>
<keyword evidence="4" id="KW-1185">Reference proteome</keyword>
<dbReference type="AlphaFoldDB" id="A0A0V7ZVF4"/>
<feature type="region of interest" description="Disordered" evidence="1">
    <location>
        <begin position="83"/>
        <end position="102"/>
    </location>
</feature>
<proteinExistence type="predicted"/>
<feature type="compositionally biased region" description="Basic and acidic residues" evidence="1">
    <location>
        <begin position="83"/>
        <end position="95"/>
    </location>
</feature>
<accession>A0A0V7ZVF4</accession>
<evidence type="ECO:0000256" key="2">
    <source>
        <dbReference type="SAM" id="SignalP"/>
    </source>
</evidence>
<dbReference type="EMBL" id="LMTZ01000061">
    <property type="protein sequence ID" value="KST68490.1"/>
    <property type="molecule type" value="Genomic_DNA"/>
</dbReference>
<name>A0A0V7ZVF4_9CYAN</name>
<evidence type="ECO:0000256" key="1">
    <source>
        <dbReference type="SAM" id="MobiDB-lite"/>
    </source>
</evidence>
<dbReference type="OrthoDB" id="516146at2"/>
<dbReference type="Proteomes" id="UP000053372">
    <property type="component" value="Unassembled WGS sequence"/>
</dbReference>
<dbReference type="PROSITE" id="PS51257">
    <property type="entry name" value="PROKAR_LIPOPROTEIN"/>
    <property type="match status" value="1"/>
</dbReference>
<keyword evidence="2" id="KW-0732">Signal</keyword>
<evidence type="ECO:0000313" key="3">
    <source>
        <dbReference type="EMBL" id="KST68490.1"/>
    </source>
</evidence>
<feature type="signal peptide" evidence="2">
    <location>
        <begin position="1"/>
        <end position="30"/>
    </location>
</feature>
<protein>
    <submittedName>
        <fullName evidence="3">Uncharacterized protein</fullName>
    </submittedName>
</protein>
<comment type="caution">
    <text evidence="3">The sequence shown here is derived from an EMBL/GenBank/DDBJ whole genome shotgun (WGS) entry which is preliminary data.</text>
</comment>
<gene>
    <name evidence="3" type="ORF">BC008_01070</name>
</gene>
<reference evidence="3 4" key="1">
    <citation type="journal article" date="2015" name="Genome Announc.">
        <title>Draft Genome of the Euendolithic (true boring) Cyanobacterium Mastigocoleus testarum strain BC008.</title>
        <authorList>
            <person name="Guida B.S."/>
            <person name="Garcia-Pichel F."/>
        </authorList>
    </citation>
    <scope>NUCLEOTIDE SEQUENCE [LARGE SCALE GENOMIC DNA]</scope>
    <source>
        <strain evidence="3 4">BC008</strain>
    </source>
</reference>
<evidence type="ECO:0000313" key="4">
    <source>
        <dbReference type="Proteomes" id="UP000053372"/>
    </source>
</evidence>
<dbReference type="RefSeq" id="WP_058183511.1">
    <property type="nucleotide sequence ID" value="NZ_LMTZ01000061.1"/>
</dbReference>
<sequence length="124" mass="14054">MNLKLLSLGLFSASAISPFFIPAFTPSAMACTTVDIGVQVARERKRGVQENNVSQDIDRDCDGGTVVNRSVQKCRSERCIQRRNSEQRIEAGDRGRRSKIKRPRVRVKVPVQVRIQEPKRPFED</sequence>